<dbReference type="AlphaFoldDB" id="A0A849BTE3"/>
<keyword evidence="3" id="KW-1185">Reference proteome</keyword>
<accession>A0A849BTE3</accession>
<dbReference type="EMBL" id="JABEMA010000483">
    <property type="protein sequence ID" value="NNH24733.1"/>
    <property type="molecule type" value="Genomic_DNA"/>
</dbReference>
<dbReference type="GO" id="GO:0005524">
    <property type="term" value="F:ATP binding"/>
    <property type="evidence" value="ECO:0007669"/>
    <property type="project" value="InterPro"/>
</dbReference>
<evidence type="ECO:0000313" key="2">
    <source>
        <dbReference type="EMBL" id="NNH24733.1"/>
    </source>
</evidence>
<feature type="region of interest" description="Disordered" evidence="1">
    <location>
        <begin position="98"/>
        <end position="128"/>
    </location>
</feature>
<gene>
    <name evidence="2" type="ORF">HLB09_16890</name>
</gene>
<dbReference type="SUPFAM" id="SSF53623">
    <property type="entry name" value="MurD-like peptide ligases, catalytic domain"/>
    <property type="match status" value="1"/>
</dbReference>
<evidence type="ECO:0000256" key="1">
    <source>
        <dbReference type="SAM" id="MobiDB-lite"/>
    </source>
</evidence>
<organism evidence="2 3">
    <name type="scientific">Pseudokineococcus marinus</name>
    <dbReference type="NCBI Taxonomy" id="351215"/>
    <lineage>
        <taxon>Bacteria</taxon>
        <taxon>Bacillati</taxon>
        <taxon>Actinomycetota</taxon>
        <taxon>Actinomycetes</taxon>
        <taxon>Kineosporiales</taxon>
        <taxon>Kineosporiaceae</taxon>
        <taxon>Pseudokineococcus</taxon>
    </lineage>
</organism>
<evidence type="ECO:0000313" key="3">
    <source>
        <dbReference type="Proteomes" id="UP000555552"/>
    </source>
</evidence>
<proteinExistence type="predicted"/>
<dbReference type="Proteomes" id="UP000555552">
    <property type="component" value="Unassembled WGS sequence"/>
</dbReference>
<comment type="caution">
    <text evidence="2">The sequence shown here is derived from an EMBL/GenBank/DDBJ whole genome shotgun (WGS) entry which is preliminary data.</text>
</comment>
<reference evidence="2 3" key="1">
    <citation type="submission" date="2020-05" db="EMBL/GenBank/DDBJ databases">
        <title>MicrobeNet Type strains.</title>
        <authorList>
            <person name="Nicholson A.C."/>
        </authorList>
    </citation>
    <scope>NUCLEOTIDE SEQUENCE [LARGE SCALE GENOMIC DNA]</scope>
    <source>
        <strain evidence="2 3">JCM 14547</strain>
    </source>
</reference>
<name>A0A849BTE3_9ACTN</name>
<feature type="non-terminal residue" evidence="2">
    <location>
        <position position="147"/>
    </location>
</feature>
<dbReference type="InterPro" id="IPR036565">
    <property type="entry name" value="Mur-like_cat_sf"/>
</dbReference>
<protein>
    <submittedName>
        <fullName evidence="2">Uncharacterized protein</fullName>
    </submittedName>
</protein>
<feature type="compositionally biased region" description="Low complexity" evidence="1">
    <location>
        <begin position="109"/>
        <end position="126"/>
    </location>
</feature>
<sequence length="147" mass="15143">MHLAGLLPELAPRVVLLMNLSRDQLDRTAETRQLAAGWRTALAGLGAAGGRGVVVANADDPLVVWAASSAPRVVWVSVGASWTADARSCPRCEQLLTLPGDPDDEREATAAVEAAPAGAVPGDAAPSGGWRCRSCGLARPTPSLVLE</sequence>
<dbReference type="Gene3D" id="3.40.1190.10">
    <property type="entry name" value="Mur-like, catalytic domain"/>
    <property type="match status" value="1"/>
</dbReference>